<comment type="similarity">
    <text evidence="1">Belongs to the CRISPR-associated protein Cas6/Cse3/CasE family.</text>
</comment>
<dbReference type="InterPro" id="IPR010156">
    <property type="entry name" value="CRISPR-assoc_prot_Cas6"/>
</dbReference>
<feature type="domain" description="CRISPR associated protein Cas6 C-terminal" evidence="4">
    <location>
        <begin position="121"/>
        <end position="240"/>
    </location>
</feature>
<dbReference type="PANTHER" id="PTHR36984">
    <property type="entry name" value="CRISPR-ASSOCIATED ENDORIBONUCLEASE CAS6 1"/>
    <property type="match status" value="1"/>
</dbReference>
<dbReference type="GO" id="GO:0051607">
    <property type="term" value="P:defense response to virus"/>
    <property type="evidence" value="ECO:0007669"/>
    <property type="project" value="UniProtKB-KW"/>
</dbReference>
<evidence type="ECO:0000313" key="5">
    <source>
        <dbReference type="EMBL" id="MCP2170351.1"/>
    </source>
</evidence>
<keyword evidence="6" id="KW-1185">Reference proteome</keyword>
<evidence type="ECO:0000313" key="6">
    <source>
        <dbReference type="Proteomes" id="UP001206128"/>
    </source>
</evidence>
<evidence type="ECO:0000256" key="3">
    <source>
        <dbReference type="ARBA" id="ARBA00023118"/>
    </source>
</evidence>
<reference evidence="5" key="1">
    <citation type="submission" date="2022-06" db="EMBL/GenBank/DDBJ databases">
        <title>Genomic Encyclopedia of Archaeal and Bacterial Type Strains, Phase II (KMG-II): from individual species to whole genera.</title>
        <authorList>
            <person name="Goeker M."/>
        </authorList>
    </citation>
    <scope>NUCLEOTIDE SEQUENCE</scope>
    <source>
        <strain evidence="5">DSM 43935</strain>
    </source>
</reference>
<sequence length="242" mass="26277">MRLRIEVTTQASSIPWDNLLRPGRGLIYNLLSEAAPDLATRLHEEGWGRHRIVPFGHGAPTFPKARRTPGVYGAGGRGWLELGSPLPEVVEAWQRALADRQVLDWGGVALQVRKLVPVEAPAFADGKAEFRTATPVVLKAPVLAPAGASGGGRHRELLPYEEGFMEAFHHNLRRKAETLDLDPEVTATRTWVGAKRSFTVKSGRRVGAPLGVELQGSPALLRALWSWGLGQANPAGFGWIAP</sequence>
<dbReference type="Gene3D" id="3.30.70.1900">
    <property type="match status" value="1"/>
</dbReference>
<dbReference type="InterPro" id="IPR045747">
    <property type="entry name" value="CRISPR-assoc_prot_Cas6_N_sf"/>
</dbReference>
<keyword evidence="3" id="KW-0051">Antiviral defense</keyword>
<dbReference type="GO" id="GO:0003723">
    <property type="term" value="F:RNA binding"/>
    <property type="evidence" value="ECO:0007669"/>
    <property type="project" value="UniProtKB-KW"/>
</dbReference>
<dbReference type="Pfam" id="PF01881">
    <property type="entry name" value="Cas_Cas6_C"/>
    <property type="match status" value="1"/>
</dbReference>
<dbReference type="InterPro" id="IPR049435">
    <property type="entry name" value="Cas_Cas6_C"/>
</dbReference>
<organism evidence="5 6">
    <name type="scientific">Goodfellowiella coeruleoviolacea</name>
    <dbReference type="NCBI Taxonomy" id="334858"/>
    <lineage>
        <taxon>Bacteria</taxon>
        <taxon>Bacillati</taxon>
        <taxon>Actinomycetota</taxon>
        <taxon>Actinomycetes</taxon>
        <taxon>Pseudonocardiales</taxon>
        <taxon>Pseudonocardiaceae</taxon>
        <taxon>Goodfellowiella</taxon>
    </lineage>
</organism>
<dbReference type="CDD" id="cd21140">
    <property type="entry name" value="Cas6_I-like"/>
    <property type="match status" value="1"/>
</dbReference>
<proteinExistence type="inferred from homology"/>
<gene>
    <name evidence="5" type="ORF">LX83_007242</name>
</gene>
<dbReference type="Gene3D" id="3.30.70.1890">
    <property type="match status" value="1"/>
</dbReference>
<dbReference type="AlphaFoldDB" id="A0AAE3GLD8"/>
<dbReference type="GO" id="GO:0016788">
    <property type="term" value="F:hydrolase activity, acting on ester bonds"/>
    <property type="evidence" value="ECO:0007669"/>
    <property type="project" value="InterPro"/>
</dbReference>
<dbReference type="RefSeq" id="WP_253780555.1">
    <property type="nucleotide sequence ID" value="NZ_JAMTCK010000031.1"/>
</dbReference>
<keyword evidence="2" id="KW-0694">RNA-binding</keyword>
<protein>
    <submittedName>
        <fullName evidence="5">CRISPR-associated endoribonuclease Cas6</fullName>
    </submittedName>
</protein>
<evidence type="ECO:0000256" key="1">
    <source>
        <dbReference type="ARBA" id="ARBA00005937"/>
    </source>
</evidence>
<evidence type="ECO:0000259" key="4">
    <source>
        <dbReference type="Pfam" id="PF01881"/>
    </source>
</evidence>
<dbReference type="Proteomes" id="UP001206128">
    <property type="component" value="Unassembled WGS sequence"/>
</dbReference>
<comment type="caution">
    <text evidence="5">The sequence shown here is derived from an EMBL/GenBank/DDBJ whole genome shotgun (WGS) entry which is preliminary data.</text>
</comment>
<dbReference type="PANTHER" id="PTHR36984:SF1">
    <property type="entry name" value="CRISPR-ASSOCIATED ENDORIBONUCLEASE CAS6 1"/>
    <property type="match status" value="1"/>
</dbReference>
<dbReference type="EMBL" id="JAMTCK010000031">
    <property type="protein sequence ID" value="MCP2170351.1"/>
    <property type="molecule type" value="Genomic_DNA"/>
</dbReference>
<name>A0AAE3GLD8_9PSEU</name>
<evidence type="ECO:0000256" key="2">
    <source>
        <dbReference type="ARBA" id="ARBA00022884"/>
    </source>
</evidence>
<accession>A0AAE3GLD8</accession>